<organism evidence="1 2">
    <name type="scientific">Haematococcus lacustris</name>
    <name type="common">Green alga</name>
    <name type="synonym">Haematococcus pluvialis</name>
    <dbReference type="NCBI Taxonomy" id="44745"/>
    <lineage>
        <taxon>Eukaryota</taxon>
        <taxon>Viridiplantae</taxon>
        <taxon>Chlorophyta</taxon>
        <taxon>core chlorophytes</taxon>
        <taxon>Chlorophyceae</taxon>
        <taxon>CS clade</taxon>
        <taxon>Chlamydomonadales</taxon>
        <taxon>Haematococcaceae</taxon>
        <taxon>Haematococcus</taxon>
    </lineage>
</organism>
<accession>A0A699YU34</accession>
<dbReference type="EMBL" id="BLLF01000383">
    <property type="protein sequence ID" value="GFH11208.1"/>
    <property type="molecule type" value="Genomic_DNA"/>
</dbReference>
<name>A0A699YU34_HAELA</name>
<dbReference type="Proteomes" id="UP000485058">
    <property type="component" value="Unassembled WGS sequence"/>
</dbReference>
<evidence type="ECO:0000313" key="2">
    <source>
        <dbReference type="Proteomes" id="UP000485058"/>
    </source>
</evidence>
<reference evidence="1 2" key="1">
    <citation type="submission" date="2020-02" db="EMBL/GenBank/DDBJ databases">
        <title>Draft genome sequence of Haematococcus lacustris strain NIES-144.</title>
        <authorList>
            <person name="Morimoto D."/>
            <person name="Nakagawa S."/>
            <person name="Yoshida T."/>
            <person name="Sawayama S."/>
        </authorList>
    </citation>
    <scope>NUCLEOTIDE SEQUENCE [LARGE SCALE GENOMIC DNA]</scope>
    <source>
        <strain evidence="1 2">NIES-144</strain>
    </source>
</reference>
<sequence length="98" mass="10301">MSSTLADICGPTAKAIPDMLTDASLALHRAARPLIEGVMCVRDKEAGLVTHILRTLHACWEAVNLDDALLRVSVALKLALLLAEQGAGSQAGLSLPRC</sequence>
<dbReference type="AlphaFoldDB" id="A0A699YU34"/>
<evidence type="ECO:0000313" key="1">
    <source>
        <dbReference type="EMBL" id="GFH11208.1"/>
    </source>
</evidence>
<gene>
    <name evidence="1" type="ORF">HaLaN_06675</name>
</gene>
<proteinExistence type="predicted"/>
<keyword evidence="2" id="KW-1185">Reference proteome</keyword>
<comment type="caution">
    <text evidence="1">The sequence shown here is derived from an EMBL/GenBank/DDBJ whole genome shotgun (WGS) entry which is preliminary data.</text>
</comment>
<protein>
    <submittedName>
        <fullName evidence="1">Uncharacterized protein</fullName>
    </submittedName>
</protein>